<feature type="region of interest" description="Disordered" evidence="11">
    <location>
        <begin position="217"/>
        <end position="250"/>
    </location>
</feature>
<dbReference type="SUPFAM" id="SSF51011">
    <property type="entry name" value="Glycosyl hydrolase domain"/>
    <property type="match status" value="1"/>
</dbReference>
<comment type="similarity">
    <text evidence="3 10">Belongs to the glycosyl hydrolase 31 family.</text>
</comment>
<keyword evidence="5 10" id="KW-0378">Hydrolase</keyword>
<dbReference type="CDD" id="cd14752">
    <property type="entry name" value="GH31_N"/>
    <property type="match status" value="1"/>
</dbReference>
<evidence type="ECO:0000256" key="8">
    <source>
        <dbReference type="ARBA" id="ARBA00023295"/>
    </source>
</evidence>
<evidence type="ECO:0000259" key="14">
    <source>
        <dbReference type="Pfam" id="PF13802"/>
    </source>
</evidence>
<evidence type="ECO:0000256" key="1">
    <source>
        <dbReference type="ARBA" id="ARBA00004240"/>
    </source>
</evidence>
<feature type="domain" description="Glycoside hydrolase family 31 TIM barrel" evidence="13">
    <location>
        <begin position="419"/>
        <end position="749"/>
    </location>
</feature>
<dbReference type="SUPFAM" id="SSF74650">
    <property type="entry name" value="Galactose mutarotase-like"/>
    <property type="match status" value="1"/>
</dbReference>
<feature type="domain" description="Glycoside hydrolase family 31 N-terminal" evidence="14">
    <location>
        <begin position="138"/>
        <end position="353"/>
    </location>
</feature>
<dbReference type="GO" id="GO:0005975">
    <property type="term" value="P:carbohydrate metabolic process"/>
    <property type="evidence" value="ECO:0007669"/>
    <property type="project" value="InterPro"/>
</dbReference>
<dbReference type="InterPro" id="IPR017853">
    <property type="entry name" value="GH"/>
</dbReference>
<evidence type="ECO:0000256" key="3">
    <source>
        <dbReference type="ARBA" id="ARBA00007806"/>
    </source>
</evidence>
<dbReference type="InterPro" id="IPR013780">
    <property type="entry name" value="Glyco_hydro_b"/>
</dbReference>
<dbReference type="GO" id="GO:0090599">
    <property type="term" value="F:alpha-glucosidase activity"/>
    <property type="evidence" value="ECO:0007669"/>
    <property type="project" value="UniProtKB-ARBA"/>
</dbReference>
<keyword evidence="7" id="KW-0325">Glycoprotein</keyword>
<dbReference type="InterPro" id="IPR000322">
    <property type="entry name" value="Glyco_hydro_31_TIM"/>
</dbReference>
<dbReference type="PANTHER" id="PTHR22762">
    <property type="entry name" value="ALPHA-GLUCOSIDASE"/>
    <property type="match status" value="1"/>
</dbReference>
<dbReference type="GO" id="GO:0005783">
    <property type="term" value="C:endoplasmic reticulum"/>
    <property type="evidence" value="ECO:0007669"/>
    <property type="project" value="UniProtKB-SubCell"/>
</dbReference>
<feature type="compositionally biased region" description="Low complexity" evidence="11">
    <location>
        <begin position="220"/>
        <end position="242"/>
    </location>
</feature>
<evidence type="ECO:0000256" key="7">
    <source>
        <dbReference type="ARBA" id="ARBA00023180"/>
    </source>
</evidence>
<evidence type="ECO:0000259" key="15">
    <source>
        <dbReference type="Pfam" id="PF21365"/>
    </source>
</evidence>
<gene>
    <name evidence="16" type="primary">GANAB</name>
    <name evidence="16" type="ORF">g.10036</name>
</gene>
<dbReference type="CDD" id="cd06603">
    <property type="entry name" value="GH31_GANC_GANAB_alpha"/>
    <property type="match status" value="1"/>
</dbReference>
<dbReference type="PANTHER" id="PTHR22762:SF54">
    <property type="entry name" value="BCDNA.GH04962"/>
    <property type="match status" value="1"/>
</dbReference>
<evidence type="ECO:0000256" key="11">
    <source>
        <dbReference type="SAM" id="MobiDB-lite"/>
    </source>
</evidence>
<organism evidence="16">
    <name type="scientific">Aceria tosichella</name>
    <name type="common">wheat curl mite</name>
    <dbReference type="NCBI Taxonomy" id="561515"/>
    <lineage>
        <taxon>Eukaryota</taxon>
        <taxon>Metazoa</taxon>
        <taxon>Ecdysozoa</taxon>
        <taxon>Arthropoda</taxon>
        <taxon>Chelicerata</taxon>
        <taxon>Arachnida</taxon>
        <taxon>Acari</taxon>
        <taxon>Acariformes</taxon>
        <taxon>Trombidiformes</taxon>
        <taxon>Prostigmata</taxon>
        <taxon>Eupodina</taxon>
        <taxon>Eriophyoidea</taxon>
        <taxon>Eriophyidae</taxon>
        <taxon>Eriophyinae</taxon>
        <taxon>Aceriini</taxon>
        <taxon>Aceria</taxon>
    </lineage>
</organism>
<feature type="domain" description="Glycosyl hydrolase family 31 C-terminal" evidence="15">
    <location>
        <begin position="757"/>
        <end position="847"/>
    </location>
</feature>
<dbReference type="FunFam" id="2.60.40.1180:FF:000023">
    <property type="entry name" value="neutral alpha-glucosidase AB isoform X2"/>
    <property type="match status" value="1"/>
</dbReference>
<dbReference type="AlphaFoldDB" id="A0A6G1SFR7"/>
<dbReference type="Pfam" id="PF13802">
    <property type="entry name" value="Gal_mutarotas_2"/>
    <property type="match status" value="1"/>
</dbReference>
<feature type="chain" id="PRO_5026083163" description="Glucosidase II subunit alpha" evidence="12">
    <location>
        <begin position="22"/>
        <end position="993"/>
    </location>
</feature>
<dbReference type="Gene3D" id="3.20.20.80">
    <property type="entry name" value="Glycosidases"/>
    <property type="match status" value="1"/>
</dbReference>
<comment type="subcellular location">
    <subcellularLocation>
        <location evidence="1">Endoplasmic reticulum</location>
    </subcellularLocation>
</comment>
<proteinExistence type="inferred from homology"/>
<sequence>MGQFVIWLLIATIIPLQEVMGVDRSKFKNCEQSSFCQRNRNHKPFEQKWTLDMSSVKSDGLNVIGQLSDENNPSVQLQMILSLTQRGAIRMKLDELKPTRQRYEAKEALNPDLVFNKLSIEKITDDQCTFVFGYAGNENEQQAAAAKQTNYKLILRSSPFQAEVLDANGKTVVLVNSRGLMRFEEHRELNTGTVKPELFGAPRQAKAYDEAGRPIEDQSAEASGGESQQQQGDQAQPDQTPQEASSTEVHSYAETFSTFTDNRPFGPMSVGVDIYFPNSDYVYGIPEHADNFALKDTRPNIGDPYRLYNVDIFEYETSTPMSLYGAIPFMMSHSKSVGSFGVFWLNPSETWIDIESNHSQSRSAGVVDMISSFVSSDKKMTGRLTHWFSETGLMDIWFMPGPEPTSVVSYNAEIFGTIPLPPVYSTGFHQCRWNYYSGEEVMSVSNNYDAVETPLDAIWLDIEYTAGRSKKYFTWDSATFPNHIELANNLTTKGRRLIAIIDPHIKKEDGYATYDEGTSLDYWIKDVSGQNTYEGWCWPGASVWPDYLNPKVSEWWSTKFDPAHFPGDKDSLVDIWNDMNEPSVFNGPEVSAPRDLRHYQGFEHRDIHNMYGFLMTKATYEGMSKYRPNERPFILTRSFFAGSQRHCAAWTGDNQAKWEHLKMTVPMLLSLSVSGMPNVGADVGGFFNNPDEELIVRWHQAGAFQPFFRNHAHHDARHREIYMYQGQTLDLLRSAVQLRYSYSPYWYTLFYESHATGLPLMRPNWFHEPQDEATYGLEDQYMLGYALLVKPILDQGASSTEVYLPGAAGQTAWFDLRNHVMHQGGKSVSLSVDISSVPLFQRAGTIIPRQYRVRRSLELLVKDPITLDIVLGESQGKAYAHGSFYVDDHKKQKPDATSSTLKDILFYDEYLYVKPSTNAELSHGVIERIIVYNWPSDKQIKSIHVAPEENNYANSQPLNFRLDHARQDGTTLLEIRRPQLSPNWKVWMLKIEV</sequence>
<evidence type="ECO:0000259" key="13">
    <source>
        <dbReference type="Pfam" id="PF01055"/>
    </source>
</evidence>
<keyword evidence="6" id="KW-0256">Endoplasmic reticulum</keyword>
<dbReference type="EMBL" id="GGYP01004236">
    <property type="protein sequence ID" value="MDE49007.1"/>
    <property type="molecule type" value="Transcribed_RNA"/>
</dbReference>
<dbReference type="InterPro" id="IPR025887">
    <property type="entry name" value="Glyco_hydro_31_N_dom"/>
</dbReference>
<evidence type="ECO:0000313" key="16">
    <source>
        <dbReference type="EMBL" id="MDE49007.1"/>
    </source>
</evidence>
<dbReference type="Gene3D" id="2.60.40.1760">
    <property type="entry name" value="glycosyl hydrolase (family 31)"/>
    <property type="match status" value="1"/>
</dbReference>
<evidence type="ECO:0000256" key="10">
    <source>
        <dbReference type="RuleBase" id="RU361185"/>
    </source>
</evidence>
<dbReference type="Pfam" id="PF21365">
    <property type="entry name" value="Glyco_hydro_31_3rd"/>
    <property type="match status" value="1"/>
</dbReference>
<dbReference type="SUPFAM" id="SSF51445">
    <property type="entry name" value="(Trans)glycosidases"/>
    <property type="match status" value="1"/>
</dbReference>
<dbReference type="GO" id="GO:0006491">
    <property type="term" value="P:N-glycan processing"/>
    <property type="evidence" value="ECO:0007669"/>
    <property type="project" value="TreeGrafter"/>
</dbReference>
<evidence type="ECO:0000256" key="2">
    <source>
        <dbReference type="ARBA" id="ARBA00004833"/>
    </source>
</evidence>
<dbReference type="Pfam" id="PF01055">
    <property type="entry name" value="Glyco_hydro_31_2nd"/>
    <property type="match status" value="1"/>
</dbReference>
<dbReference type="InterPro" id="IPR011013">
    <property type="entry name" value="Gal_mutarotase_sf_dom"/>
</dbReference>
<evidence type="ECO:0000256" key="9">
    <source>
        <dbReference type="ARBA" id="ARBA00042895"/>
    </source>
</evidence>
<dbReference type="GO" id="GO:0030246">
    <property type="term" value="F:carbohydrate binding"/>
    <property type="evidence" value="ECO:0007669"/>
    <property type="project" value="InterPro"/>
</dbReference>
<comment type="pathway">
    <text evidence="2">Glycan metabolism; N-glycan metabolism.</text>
</comment>
<protein>
    <recommendedName>
        <fullName evidence="9">Glucosidase II subunit alpha</fullName>
    </recommendedName>
</protein>
<evidence type="ECO:0000256" key="6">
    <source>
        <dbReference type="ARBA" id="ARBA00022824"/>
    </source>
</evidence>
<name>A0A6G1SFR7_9ACAR</name>
<evidence type="ECO:0000256" key="5">
    <source>
        <dbReference type="ARBA" id="ARBA00022801"/>
    </source>
</evidence>
<keyword evidence="8 10" id="KW-0326">Glycosidase</keyword>
<evidence type="ECO:0000256" key="4">
    <source>
        <dbReference type="ARBA" id="ARBA00022729"/>
    </source>
</evidence>
<keyword evidence="4 12" id="KW-0732">Signal</keyword>
<accession>A0A6G1SFR7</accession>
<dbReference type="InterPro" id="IPR048395">
    <property type="entry name" value="Glyco_hydro_31_C"/>
</dbReference>
<reference evidence="16" key="1">
    <citation type="submission" date="2018-10" db="EMBL/GenBank/DDBJ databases">
        <title>Transcriptome assembly of Aceria tosichella (Wheat curl mite) Type 2.</title>
        <authorList>
            <person name="Scully E.D."/>
            <person name="Geib S.M."/>
            <person name="Palmer N.A."/>
            <person name="Gupta A.K."/>
            <person name="Sarath G."/>
            <person name="Tatineni S."/>
        </authorList>
    </citation>
    <scope>NUCLEOTIDE SEQUENCE</scope>
    <source>
        <strain evidence="16">LincolnNE</strain>
    </source>
</reference>
<evidence type="ECO:0000256" key="12">
    <source>
        <dbReference type="SAM" id="SignalP"/>
    </source>
</evidence>
<dbReference type="Gene3D" id="2.60.40.1180">
    <property type="entry name" value="Golgi alpha-mannosidase II"/>
    <property type="match status" value="2"/>
</dbReference>
<feature type="signal peptide" evidence="12">
    <location>
        <begin position="1"/>
        <end position="21"/>
    </location>
</feature>